<name>A0A098LRD8_9FLAO</name>
<dbReference type="AlphaFoldDB" id="A0A098LRD8"/>
<dbReference type="PROSITE" id="PS51471">
    <property type="entry name" value="FE2OG_OXY"/>
    <property type="match status" value="1"/>
</dbReference>
<dbReference type="InterPro" id="IPR027450">
    <property type="entry name" value="AlkB-like"/>
</dbReference>
<comment type="cofactor">
    <cofactor evidence="1">
        <name>Fe(2+)</name>
        <dbReference type="ChEBI" id="CHEBI:29033"/>
    </cofactor>
</comment>
<dbReference type="GO" id="GO:0032451">
    <property type="term" value="F:demethylase activity"/>
    <property type="evidence" value="ECO:0007669"/>
    <property type="project" value="UniProtKB-ARBA"/>
</dbReference>
<gene>
    <name evidence="10" type="ORF">JCM19538_1461</name>
</gene>
<evidence type="ECO:0000256" key="5">
    <source>
        <dbReference type="ARBA" id="ARBA00022964"/>
    </source>
</evidence>
<keyword evidence="11" id="KW-1185">Reference proteome</keyword>
<dbReference type="GO" id="GO:0140097">
    <property type="term" value="F:catalytic activity, acting on DNA"/>
    <property type="evidence" value="ECO:0007669"/>
    <property type="project" value="UniProtKB-ARBA"/>
</dbReference>
<accession>A0A098LRD8</accession>
<dbReference type="GO" id="GO:0006307">
    <property type="term" value="P:DNA alkylation repair"/>
    <property type="evidence" value="ECO:0007669"/>
    <property type="project" value="InterPro"/>
</dbReference>
<dbReference type="PANTHER" id="PTHR31212:SF4">
    <property type="entry name" value="ALPHA-KETOGLUTARATE-DEPENDENT DIOXYGENASE ALKB HOMOLOG 3"/>
    <property type="match status" value="1"/>
</dbReference>
<keyword evidence="7" id="KW-0408">Iron</keyword>
<evidence type="ECO:0000259" key="9">
    <source>
        <dbReference type="PROSITE" id="PS51471"/>
    </source>
</evidence>
<keyword evidence="4" id="KW-0460">Magnesium</keyword>
<evidence type="ECO:0000256" key="8">
    <source>
        <dbReference type="ARBA" id="ARBA00023204"/>
    </source>
</evidence>
<keyword evidence="2" id="KW-0479">Metal-binding</keyword>
<comment type="caution">
    <text evidence="10">The sequence shown here is derived from an EMBL/GenBank/DDBJ whole genome shotgun (WGS) entry which is preliminary data.</text>
</comment>
<dbReference type="InterPro" id="IPR005123">
    <property type="entry name" value="Oxoglu/Fe-dep_dioxygenase_dom"/>
</dbReference>
<dbReference type="GO" id="GO:0046872">
    <property type="term" value="F:metal ion binding"/>
    <property type="evidence" value="ECO:0007669"/>
    <property type="project" value="UniProtKB-KW"/>
</dbReference>
<proteinExistence type="predicted"/>
<dbReference type="Pfam" id="PF13532">
    <property type="entry name" value="2OG-FeII_Oxy_2"/>
    <property type="match status" value="1"/>
</dbReference>
<organism evidence="10 11">
    <name type="scientific">Jejuia pallidilutea</name>
    <dbReference type="NCBI Taxonomy" id="504487"/>
    <lineage>
        <taxon>Bacteria</taxon>
        <taxon>Pseudomonadati</taxon>
        <taxon>Bacteroidota</taxon>
        <taxon>Flavobacteriia</taxon>
        <taxon>Flavobacteriales</taxon>
        <taxon>Flavobacteriaceae</taxon>
        <taxon>Jejuia</taxon>
    </lineage>
</organism>
<evidence type="ECO:0000256" key="7">
    <source>
        <dbReference type="ARBA" id="ARBA00023004"/>
    </source>
</evidence>
<keyword evidence="8" id="KW-0234">DNA repair</keyword>
<feature type="domain" description="Fe2OG dioxygenase" evidence="9">
    <location>
        <begin position="99"/>
        <end position="197"/>
    </location>
</feature>
<evidence type="ECO:0000313" key="11">
    <source>
        <dbReference type="Proteomes" id="UP000030184"/>
    </source>
</evidence>
<dbReference type="InterPro" id="IPR037151">
    <property type="entry name" value="AlkB-like_sf"/>
</dbReference>
<dbReference type="GO" id="GO:0051213">
    <property type="term" value="F:dioxygenase activity"/>
    <property type="evidence" value="ECO:0007669"/>
    <property type="project" value="UniProtKB-KW"/>
</dbReference>
<dbReference type="FunFam" id="2.60.120.590:FF:000004">
    <property type="entry name" value="DNA oxidative demethylase ALKBH2"/>
    <property type="match status" value="1"/>
</dbReference>
<dbReference type="GO" id="GO:0016705">
    <property type="term" value="F:oxidoreductase activity, acting on paired donors, with incorporation or reduction of molecular oxygen"/>
    <property type="evidence" value="ECO:0007669"/>
    <property type="project" value="UniProtKB-ARBA"/>
</dbReference>
<dbReference type="PANTHER" id="PTHR31212">
    <property type="entry name" value="ALPHA-KETOGLUTARATE-DEPENDENT DIOXYGENASE ALKB HOMOLOG 3"/>
    <property type="match status" value="1"/>
</dbReference>
<evidence type="ECO:0000256" key="3">
    <source>
        <dbReference type="ARBA" id="ARBA00022763"/>
    </source>
</evidence>
<keyword evidence="3" id="KW-0227">DNA damage</keyword>
<keyword evidence="6" id="KW-0560">Oxidoreductase</keyword>
<protein>
    <submittedName>
        <fullName evidence="10">Alkylated DNA repair protein AlkB</fullName>
    </submittedName>
</protein>
<dbReference type="EMBL" id="BBNY01000009">
    <property type="protein sequence ID" value="GAL89466.1"/>
    <property type="molecule type" value="Genomic_DNA"/>
</dbReference>
<dbReference type="OrthoDB" id="190276at2"/>
<evidence type="ECO:0000313" key="10">
    <source>
        <dbReference type="EMBL" id="GAL89466.1"/>
    </source>
</evidence>
<keyword evidence="5" id="KW-0223">Dioxygenase</keyword>
<dbReference type="RefSeq" id="WP_042244277.1">
    <property type="nucleotide sequence ID" value="NZ_BBNR01000011.1"/>
</dbReference>
<evidence type="ECO:0000256" key="2">
    <source>
        <dbReference type="ARBA" id="ARBA00022723"/>
    </source>
</evidence>
<dbReference type="GO" id="GO:0016787">
    <property type="term" value="F:hydrolase activity"/>
    <property type="evidence" value="ECO:0007669"/>
    <property type="project" value="UniProtKB-ARBA"/>
</dbReference>
<dbReference type="Gene3D" id="2.60.120.590">
    <property type="entry name" value="Alpha-ketoglutarate-dependent dioxygenase AlkB-like"/>
    <property type="match status" value="1"/>
</dbReference>
<evidence type="ECO:0000256" key="4">
    <source>
        <dbReference type="ARBA" id="ARBA00022842"/>
    </source>
</evidence>
<dbReference type="InterPro" id="IPR032854">
    <property type="entry name" value="ALKBH3"/>
</dbReference>
<evidence type="ECO:0000256" key="1">
    <source>
        <dbReference type="ARBA" id="ARBA00001954"/>
    </source>
</evidence>
<evidence type="ECO:0000256" key="6">
    <source>
        <dbReference type="ARBA" id="ARBA00023002"/>
    </source>
</evidence>
<reference evidence="11" key="1">
    <citation type="journal article" date="2014" name="Genome Announc.">
        <title>Draft Genome Sequence of Marine Flavobacterium Jejuia pallidilutea Strain 11shimoA1 and Pigmentation Mutants.</title>
        <authorList>
            <person name="Takatani N."/>
            <person name="Nakanishi M."/>
            <person name="Meirelles P."/>
            <person name="Mino S."/>
            <person name="Suda W."/>
            <person name="Oshima K."/>
            <person name="Hattori M."/>
            <person name="Ohkuma M."/>
            <person name="Hosokawa M."/>
            <person name="Miyashita K."/>
            <person name="Thompson F.L."/>
            <person name="Niwa A."/>
            <person name="Sawabe T."/>
            <person name="Sawabe T."/>
        </authorList>
    </citation>
    <scope>NUCLEOTIDE SEQUENCE [LARGE SCALE GENOMIC DNA]</scope>
    <source>
        <strain evidence="11">JCM 19538</strain>
    </source>
</reference>
<dbReference type="SUPFAM" id="SSF51197">
    <property type="entry name" value="Clavaminate synthase-like"/>
    <property type="match status" value="1"/>
</dbReference>
<dbReference type="Proteomes" id="UP000030184">
    <property type="component" value="Unassembled WGS sequence"/>
</dbReference>
<sequence>MRLLNVENLNLKDANVLYYPTFFSENEANTYFKNLYSKLKWQQDKIKVFGKTYDQPRLTAFFGTNNQPYSYSNITMFPQEFKGDILEIKNAIETELNIYFTSCLANLYRNGKDSNGWHADDEKELGKNPIIASLTFGEERVFHLKHKHDKTLKKKIVLKHGSLLLMQGSTQENWLHQIPKTTRKIGPRINLTFRIIPQKNRVPSNSVLS</sequence>